<evidence type="ECO:0000256" key="3">
    <source>
        <dbReference type="ARBA" id="ARBA00022737"/>
    </source>
</evidence>
<protein>
    <recommendedName>
        <fullName evidence="5">Tetratricopeptide repeat protein 29</fullName>
    </recommendedName>
</protein>
<feature type="compositionally biased region" description="Basic and acidic residues" evidence="7">
    <location>
        <begin position="13"/>
        <end position="23"/>
    </location>
</feature>
<proteinExistence type="predicted"/>
<dbReference type="STRING" id="33097.A0A150FZ33"/>
<comment type="subcellular location">
    <subcellularLocation>
        <location evidence="1">Cytoplasm</location>
    </subcellularLocation>
</comment>
<comment type="caution">
    <text evidence="8">The sequence shown here is derived from an EMBL/GenBank/DDBJ whole genome shotgun (WGS) entry which is preliminary data.</text>
</comment>
<dbReference type="PANTHER" id="PTHR46630:SF1">
    <property type="entry name" value="TETRATRICOPEPTIDE REPEAT PROTEIN 29"/>
    <property type="match status" value="1"/>
</dbReference>
<dbReference type="Proteomes" id="UP000075714">
    <property type="component" value="Unassembled WGS sequence"/>
</dbReference>
<keyword evidence="4 6" id="KW-0802">TPR repeat</keyword>
<feature type="repeat" description="TPR" evidence="6">
    <location>
        <begin position="129"/>
        <end position="162"/>
    </location>
</feature>
<dbReference type="GO" id="GO:0005737">
    <property type="term" value="C:cytoplasm"/>
    <property type="evidence" value="ECO:0007669"/>
    <property type="project" value="UniProtKB-SubCell"/>
</dbReference>
<dbReference type="GO" id="GO:0003341">
    <property type="term" value="P:cilium movement"/>
    <property type="evidence" value="ECO:0007669"/>
    <property type="project" value="TreeGrafter"/>
</dbReference>
<name>A0A150FZ33_GONPE</name>
<dbReference type="InterPro" id="IPR051476">
    <property type="entry name" value="Bac_ResReg_Asp_Phosphatase"/>
</dbReference>
<dbReference type="PROSITE" id="PS50005">
    <property type="entry name" value="TPR"/>
    <property type="match status" value="1"/>
</dbReference>
<evidence type="ECO:0000256" key="6">
    <source>
        <dbReference type="PROSITE-ProRule" id="PRU00339"/>
    </source>
</evidence>
<sequence>MDGRGGLASRDTGGSREGKRTFKEKLHGLIAEAEAAEAQAYRESQLADKKSLCVQLLVEGRPQAFVDFFNLTHSSRPPPQQPGTADGSLGPAESTSGQDDVPQEALGLLRVELLKADNALRSGDTQAVYTAYKNLAKYFAQIGRLRKAEFFFRRCLRLSQDTQWLAGELEANLALGVVYEELAQTEAAIECYEARLRLASEASLGVEQDTALANLTTVYLRQAEVQEAQGRTEDAITSYNKCLGAAERVGDSATAAKANYRIGERGVGVGRRGRMLYHGAKKHPEALHYLRRFIDLGAHAPDRAALGTAYAAFSACLKAGGDGPAAVRCLEEYMQLARGGDPHGTALASCSLGIMLYEQGDLDQAVSYFEKFFETARTLSDRRMLDTARVNLGVARGALRMGAWMGVVAADLPRLIAWKGSRVPFTDH</sequence>
<dbReference type="InterPro" id="IPR019734">
    <property type="entry name" value="TPR_rpt"/>
</dbReference>
<keyword evidence="9" id="KW-1185">Reference proteome</keyword>
<dbReference type="SUPFAM" id="SSF48452">
    <property type="entry name" value="TPR-like"/>
    <property type="match status" value="2"/>
</dbReference>
<evidence type="ECO:0000256" key="7">
    <source>
        <dbReference type="SAM" id="MobiDB-lite"/>
    </source>
</evidence>
<gene>
    <name evidence="8" type="ORF">GPECTOR_114g300</name>
</gene>
<evidence type="ECO:0000256" key="2">
    <source>
        <dbReference type="ARBA" id="ARBA00022490"/>
    </source>
</evidence>
<feature type="region of interest" description="Disordered" evidence="7">
    <location>
        <begin position="71"/>
        <end position="100"/>
    </location>
</feature>
<evidence type="ECO:0000313" key="9">
    <source>
        <dbReference type="Proteomes" id="UP000075714"/>
    </source>
</evidence>
<evidence type="ECO:0000256" key="5">
    <source>
        <dbReference type="ARBA" id="ARBA00040665"/>
    </source>
</evidence>
<dbReference type="PANTHER" id="PTHR46630">
    <property type="entry name" value="TETRATRICOPEPTIDE REPEAT PROTEIN 29"/>
    <property type="match status" value="1"/>
</dbReference>
<dbReference type="GO" id="GO:0005929">
    <property type="term" value="C:cilium"/>
    <property type="evidence" value="ECO:0007669"/>
    <property type="project" value="TreeGrafter"/>
</dbReference>
<dbReference type="AlphaFoldDB" id="A0A150FZ33"/>
<dbReference type="SMART" id="SM00028">
    <property type="entry name" value="TPR"/>
    <property type="match status" value="4"/>
</dbReference>
<evidence type="ECO:0000256" key="4">
    <source>
        <dbReference type="ARBA" id="ARBA00022803"/>
    </source>
</evidence>
<organism evidence="8 9">
    <name type="scientific">Gonium pectorale</name>
    <name type="common">Green alga</name>
    <dbReference type="NCBI Taxonomy" id="33097"/>
    <lineage>
        <taxon>Eukaryota</taxon>
        <taxon>Viridiplantae</taxon>
        <taxon>Chlorophyta</taxon>
        <taxon>core chlorophytes</taxon>
        <taxon>Chlorophyceae</taxon>
        <taxon>CS clade</taxon>
        <taxon>Chlamydomonadales</taxon>
        <taxon>Volvocaceae</taxon>
        <taxon>Gonium</taxon>
    </lineage>
</organism>
<dbReference type="Gene3D" id="1.25.40.10">
    <property type="entry name" value="Tetratricopeptide repeat domain"/>
    <property type="match status" value="2"/>
</dbReference>
<dbReference type="EMBL" id="LSYV01000114">
    <property type="protein sequence ID" value="KXZ42849.1"/>
    <property type="molecule type" value="Genomic_DNA"/>
</dbReference>
<dbReference type="Pfam" id="PF13181">
    <property type="entry name" value="TPR_8"/>
    <property type="match status" value="2"/>
</dbReference>
<reference evidence="9" key="1">
    <citation type="journal article" date="2016" name="Nat. Commun.">
        <title>The Gonium pectorale genome demonstrates co-option of cell cycle regulation during the evolution of multicellularity.</title>
        <authorList>
            <person name="Hanschen E.R."/>
            <person name="Marriage T.N."/>
            <person name="Ferris P.J."/>
            <person name="Hamaji T."/>
            <person name="Toyoda A."/>
            <person name="Fujiyama A."/>
            <person name="Neme R."/>
            <person name="Noguchi H."/>
            <person name="Minakuchi Y."/>
            <person name="Suzuki M."/>
            <person name="Kawai-Toyooka H."/>
            <person name="Smith D.R."/>
            <person name="Sparks H."/>
            <person name="Anderson J."/>
            <person name="Bakaric R."/>
            <person name="Luria V."/>
            <person name="Karger A."/>
            <person name="Kirschner M.W."/>
            <person name="Durand P.M."/>
            <person name="Michod R.E."/>
            <person name="Nozaki H."/>
            <person name="Olson B.J."/>
        </authorList>
    </citation>
    <scope>NUCLEOTIDE SEQUENCE [LARGE SCALE GENOMIC DNA]</scope>
    <source>
        <strain evidence="9">NIES-2863</strain>
    </source>
</reference>
<dbReference type="Pfam" id="PF13174">
    <property type="entry name" value="TPR_6"/>
    <property type="match status" value="1"/>
</dbReference>
<dbReference type="InterPro" id="IPR011990">
    <property type="entry name" value="TPR-like_helical_dom_sf"/>
</dbReference>
<evidence type="ECO:0000256" key="1">
    <source>
        <dbReference type="ARBA" id="ARBA00004496"/>
    </source>
</evidence>
<keyword evidence="2" id="KW-0963">Cytoplasm</keyword>
<accession>A0A150FZ33</accession>
<feature type="region of interest" description="Disordered" evidence="7">
    <location>
        <begin position="1"/>
        <end position="23"/>
    </location>
</feature>
<dbReference type="OrthoDB" id="626167at2759"/>
<keyword evidence="3" id="KW-0677">Repeat</keyword>
<evidence type="ECO:0000313" key="8">
    <source>
        <dbReference type="EMBL" id="KXZ42849.1"/>
    </source>
</evidence>